<keyword evidence="5" id="KW-0676">Redox-active center</keyword>
<dbReference type="PANTHER" id="PTHR13887">
    <property type="entry name" value="GLUTATHIONE S-TRANSFERASE KAPPA"/>
    <property type="match status" value="1"/>
</dbReference>
<dbReference type="PANTHER" id="PTHR13887:SF14">
    <property type="entry name" value="DISULFIDE BOND FORMATION PROTEIN D"/>
    <property type="match status" value="1"/>
</dbReference>
<dbReference type="Gene3D" id="3.40.30.10">
    <property type="entry name" value="Glutaredoxin"/>
    <property type="match status" value="1"/>
</dbReference>
<sequence>MPRPPAPQVRTVSKGPSTALIGGVVLLVVVLVAALVWAATRDAGGLDSQGTGSTLPEGGGVSMGPGTDADVTQIRIYEDFQCPWCGVLENSIGPALIEKIEAGEVNVTFQIMSFLDGSLGNDSSVRAANAALCADDADVFLDFHAAVFANQPQQEGAGFTDEQFLGWAEEAGVAGEALETFGRCVEDLPHTGYVEDMQTRANQDGVTGTPTLVVNGETVGNEEMSRLMQDPSALDEVLADHS</sequence>
<dbReference type="GO" id="GO:0016491">
    <property type="term" value="F:oxidoreductase activity"/>
    <property type="evidence" value="ECO:0007669"/>
    <property type="project" value="UniProtKB-KW"/>
</dbReference>
<keyword evidence="3" id="KW-0560">Oxidoreductase</keyword>
<dbReference type="AlphaFoldDB" id="A0A285VKY7"/>
<feature type="transmembrane region" description="Helical" evidence="6">
    <location>
        <begin position="20"/>
        <end position="39"/>
    </location>
</feature>
<accession>A0A285VKY7</accession>
<comment type="similarity">
    <text evidence="1">Belongs to the thioredoxin family. DsbA subfamily.</text>
</comment>
<dbReference type="SUPFAM" id="SSF52833">
    <property type="entry name" value="Thioredoxin-like"/>
    <property type="match status" value="1"/>
</dbReference>
<evidence type="ECO:0000256" key="1">
    <source>
        <dbReference type="ARBA" id="ARBA00005791"/>
    </source>
</evidence>
<dbReference type="Pfam" id="PF13462">
    <property type="entry name" value="Thioredoxin_4"/>
    <property type="match status" value="1"/>
</dbReference>
<organism evidence="8 9">
    <name type="scientific">Ornithinimicrobium cerasi</name>
    <dbReference type="NCBI Taxonomy" id="2248773"/>
    <lineage>
        <taxon>Bacteria</taxon>
        <taxon>Bacillati</taxon>
        <taxon>Actinomycetota</taxon>
        <taxon>Actinomycetes</taxon>
        <taxon>Micrococcales</taxon>
        <taxon>Ornithinimicrobiaceae</taxon>
        <taxon>Ornithinimicrobium</taxon>
    </lineage>
</organism>
<dbReference type="EMBL" id="OBQK01000003">
    <property type="protein sequence ID" value="SOC54547.1"/>
    <property type="molecule type" value="Genomic_DNA"/>
</dbReference>
<dbReference type="GO" id="GO:0016853">
    <property type="term" value="F:isomerase activity"/>
    <property type="evidence" value="ECO:0007669"/>
    <property type="project" value="UniProtKB-KW"/>
</dbReference>
<keyword evidence="6" id="KW-1133">Transmembrane helix</keyword>
<keyword evidence="4" id="KW-1015">Disulfide bond</keyword>
<evidence type="ECO:0000259" key="7">
    <source>
        <dbReference type="Pfam" id="PF13462"/>
    </source>
</evidence>
<gene>
    <name evidence="8" type="ORF">SAMN05421879_103232</name>
</gene>
<evidence type="ECO:0000256" key="3">
    <source>
        <dbReference type="ARBA" id="ARBA00023002"/>
    </source>
</evidence>
<evidence type="ECO:0000256" key="2">
    <source>
        <dbReference type="ARBA" id="ARBA00022729"/>
    </source>
</evidence>
<keyword evidence="8" id="KW-0413">Isomerase</keyword>
<protein>
    <submittedName>
        <fullName evidence="8">Protein-disulfide isomerase</fullName>
    </submittedName>
</protein>
<evidence type="ECO:0000313" key="8">
    <source>
        <dbReference type="EMBL" id="SOC54547.1"/>
    </source>
</evidence>
<dbReference type="Proteomes" id="UP000219688">
    <property type="component" value="Unassembled WGS sequence"/>
</dbReference>
<name>A0A285VKY7_9MICO</name>
<dbReference type="InterPro" id="IPR012336">
    <property type="entry name" value="Thioredoxin-like_fold"/>
</dbReference>
<dbReference type="InterPro" id="IPR036249">
    <property type="entry name" value="Thioredoxin-like_sf"/>
</dbReference>
<evidence type="ECO:0000256" key="5">
    <source>
        <dbReference type="ARBA" id="ARBA00023284"/>
    </source>
</evidence>
<evidence type="ECO:0000256" key="6">
    <source>
        <dbReference type="SAM" id="Phobius"/>
    </source>
</evidence>
<proteinExistence type="inferred from homology"/>
<keyword evidence="9" id="KW-1185">Reference proteome</keyword>
<keyword evidence="6" id="KW-0812">Transmembrane</keyword>
<evidence type="ECO:0000256" key="4">
    <source>
        <dbReference type="ARBA" id="ARBA00023157"/>
    </source>
</evidence>
<dbReference type="CDD" id="cd02972">
    <property type="entry name" value="DsbA_family"/>
    <property type="match status" value="1"/>
</dbReference>
<keyword evidence="6" id="KW-0472">Membrane</keyword>
<keyword evidence="2" id="KW-0732">Signal</keyword>
<evidence type="ECO:0000313" key="9">
    <source>
        <dbReference type="Proteomes" id="UP000219688"/>
    </source>
</evidence>
<reference evidence="9" key="1">
    <citation type="submission" date="2017-08" db="EMBL/GenBank/DDBJ databases">
        <authorList>
            <person name="Varghese N."/>
            <person name="Submissions S."/>
        </authorList>
    </citation>
    <scope>NUCLEOTIDE SEQUENCE [LARGE SCALE GENOMIC DNA]</scope>
    <source>
        <strain evidence="9">USBA17B2</strain>
    </source>
</reference>
<feature type="domain" description="Thioredoxin-like fold" evidence="7">
    <location>
        <begin position="68"/>
        <end position="222"/>
    </location>
</feature>
<dbReference type="RefSeq" id="WP_097187566.1">
    <property type="nucleotide sequence ID" value="NZ_OBQK01000003.1"/>
</dbReference>